<organism evidence="1 2">
    <name type="scientific">Gemmata algarum</name>
    <dbReference type="NCBI Taxonomy" id="2975278"/>
    <lineage>
        <taxon>Bacteria</taxon>
        <taxon>Pseudomonadati</taxon>
        <taxon>Planctomycetota</taxon>
        <taxon>Planctomycetia</taxon>
        <taxon>Gemmatales</taxon>
        <taxon>Gemmataceae</taxon>
        <taxon>Gemmata</taxon>
    </lineage>
</organism>
<sequence length="133" mass="14429">MTDEDKGIRAKFGLDYLLGGDKPVKKTAALPLSRYLAGKKNRRYATSAFGFGAEAAAAQVFGPLGFLTEVFQRHAAESFSIASLVKLTSMPPELIRATVEYMLAVGVLEKREVPLTGEAIYQVRQGTPKASVY</sequence>
<proteinExistence type="predicted"/>
<name>A0ABU5F185_9BACT</name>
<keyword evidence="2" id="KW-1185">Reference proteome</keyword>
<reference evidence="2" key="1">
    <citation type="journal article" date="2023" name="Mar. Drugs">
        <title>Gemmata algarum, a Novel Planctomycete Isolated from an Algal Mat, Displays Antimicrobial Activity.</title>
        <authorList>
            <person name="Kumar G."/>
            <person name="Kallscheuer N."/>
            <person name="Kashif M."/>
            <person name="Ahamad S."/>
            <person name="Jagadeeshwari U."/>
            <person name="Pannikurungottu S."/>
            <person name="Haufschild T."/>
            <person name="Kabuu M."/>
            <person name="Sasikala C."/>
            <person name="Jogler C."/>
            <person name="Ramana C."/>
        </authorList>
    </citation>
    <scope>NUCLEOTIDE SEQUENCE [LARGE SCALE GENOMIC DNA]</scope>
    <source>
        <strain evidence="2">JC673</strain>
    </source>
</reference>
<dbReference type="RefSeq" id="WP_261188127.1">
    <property type="nucleotide sequence ID" value="NZ_JAXBLV010000189.1"/>
</dbReference>
<dbReference type="EMBL" id="JAXBLV010000189">
    <property type="protein sequence ID" value="MDY3561166.1"/>
    <property type="molecule type" value="Genomic_DNA"/>
</dbReference>
<accession>A0ABU5F185</accession>
<protein>
    <submittedName>
        <fullName evidence="1">Uncharacterized protein</fullName>
    </submittedName>
</protein>
<gene>
    <name evidence="1" type="ORF">R5W23_002427</name>
</gene>
<evidence type="ECO:0000313" key="1">
    <source>
        <dbReference type="EMBL" id="MDY3561166.1"/>
    </source>
</evidence>
<evidence type="ECO:0000313" key="2">
    <source>
        <dbReference type="Proteomes" id="UP001272242"/>
    </source>
</evidence>
<dbReference type="Proteomes" id="UP001272242">
    <property type="component" value="Unassembled WGS sequence"/>
</dbReference>
<comment type="caution">
    <text evidence="1">The sequence shown here is derived from an EMBL/GenBank/DDBJ whole genome shotgun (WGS) entry which is preliminary data.</text>
</comment>